<dbReference type="GO" id="GO:0032968">
    <property type="term" value="P:positive regulation of transcription elongation by RNA polymerase II"/>
    <property type="evidence" value="ECO:0000318"/>
    <property type="project" value="GO_Central"/>
</dbReference>
<dbReference type="OrthoDB" id="2186602at2759"/>
<dbReference type="InterPro" id="IPR032041">
    <property type="entry name" value="Cdc73_N"/>
</dbReference>
<dbReference type="Pfam" id="PF16050">
    <property type="entry name" value="CDC73_N"/>
    <property type="match status" value="1"/>
</dbReference>
<dbReference type="PANTHER" id="PTHR12466:SF8">
    <property type="entry name" value="PARAFIBROMIN"/>
    <property type="match status" value="1"/>
</dbReference>
<dbReference type="EMBL" id="DF237222">
    <property type="protein sequence ID" value="GAQ86157.1"/>
    <property type="molecule type" value="Genomic_DNA"/>
</dbReference>
<dbReference type="Pfam" id="PF05179">
    <property type="entry name" value="CDC73_C"/>
    <property type="match status" value="1"/>
</dbReference>
<feature type="region of interest" description="Disordered" evidence="6">
    <location>
        <begin position="121"/>
        <end position="160"/>
    </location>
</feature>
<dbReference type="GO" id="GO:0000993">
    <property type="term" value="F:RNA polymerase II complex binding"/>
    <property type="evidence" value="ECO:0000318"/>
    <property type="project" value="GO_Central"/>
</dbReference>
<dbReference type="Proteomes" id="UP000054558">
    <property type="component" value="Unassembled WGS sequence"/>
</dbReference>
<sequence length="449" mass="50672">MDPLSILRDYCVRNELDQVKVVGDVIHFGSSYQFPKDTDTAFRVWQSQSGTDYYKLDAVLFVAQTLPVKHTEYIKQARAAEVQNVNLIDRRNLTKYFKGEIDTCDSIDISAALPVHKSIPPAAVAGQKRPEPEGKEAAAPEEGTRDAKKPRTDAPSAEDTAAILDWNNDALVFERIKREERLVRDRNAILLSHKKNFSGILAMLTKPKDDPKRKGEAANGAATPAGERYANGKETEQFWKGYAQGGDVADLGIKTTATSDRWAEESSGKVEQTRQAVRQKPVKKIEGPPIIIVPNAANTLLNIYNAKDFLENGNYVRWDEKASQTSLKPTNVGVMRNINRKEPYPHYQILNVAPKAGSKDWQRVVAVFVVGKLWQFNGWPWSDVSEIFHNVKGFHIRYEDEKLDDVIKSWNVKSISISKFNRHRDKTAALEFWNALDRFLGAQKKGLTY</sequence>
<evidence type="ECO:0000256" key="6">
    <source>
        <dbReference type="SAM" id="MobiDB-lite"/>
    </source>
</evidence>
<dbReference type="PANTHER" id="PTHR12466">
    <property type="entry name" value="CDC73 DOMAIN PROTEIN"/>
    <property type="match status" value="1"/>
</dbReference>
<feature type="region of interest" description="Disordered" evidence="6">
    <location>
        <begin position="206"/>
        <end position="226"/>
    </location>
</feature>
<accession>A0A1Y1IBQ3</accession>
<evidence type="ECO:0000256" key="5">
    <source>
        <dbReference type="ARBA" id="ARBA00023242"/>
    </source>
</evidence>
<organism evidence="9 10">
    <name type="scientific">Klebsormidium nitens</name>
    <name type="common">Green alga</name>
    <name type="synonym">Ulothrix nitens</name>
    <dbReference type="NCBI Taxonomy" id="105231"/>
    <lineage>
        <taxon>Eukaryota</taxon>
        <taxon>Viridiplantae</taxon>
        <taxon>Streptophyta</taxon>
        <taxon>Klebsormidiophyceae</taxon>
        <taxon>Klebsormidiales</taxon>
        <taxon>Klebsormidiaceae</taxon>
        <taxon>Klebsormidium</taxon>
    </lineage>
</organism>
<dbReference type="GO" id="GO:0016593">
    <property type="term" value="C:Cdc73/Paf1 complex"/>
    <property type="evidence" value="ECO:0000318"/>
    <property type="project" value="GO_Central"/>
</dbReference>
<comment type="similarity">
    <text evidence="2">Belongs to the CDC73 family.</text>
</comment>
<dbReference type="STRING" id="105231.A0A1Y1IBQ3"/>
<keyword evidence="3" id="KW-0805">Transcription regulation</keyword>
<feature type="compositionally biased region" description="Basic and acidic residues" evidence="6">
    <location>
        <begin position="206"/>
        <end position="216"/>
    </location>
</feature>
<dbReference type="InterPro" id="IPR007852">
    <property type="entry name" value="Cdc73/Parafibromin"/>
</dbReference>
<feature type="domain" description="Paf1 complex subunit Cdc73 N-terminal" evidence="8">
    <location>
        <begin position="2"/>
        <end position="154"/>
    </location>
</feature>
<dbReference type="GO" id="GO:0006368">
    <property type="term" value="P:transcription elongation by RNA polymerase II"/>
    <property type="evidence" value="ECO:0007669"/>
    <property type="project" value="InterPro"/>
</dbReference>
<dbReference type="FunFam" id="3.40.50.11990:FF:000002">
    <property type="entry name" value="protein CDC73 homolog"/>
    <property type="match status" value="1"/>
</dbReference>
<name>A0A1Y1IBQ3_KLENI</name>
<proteinExistence type="inferred from homology"/>
<evidence type="ECO:0000256" key="1">
    <source>
        <dbReference type="ARBA" id="ARBA00004123"/>
    </source>
</evidence>
<evidence type="ECO:0000256" key="2">
    <source>
        <dbReference type="ARBA" id="ARBA00010427"/>
    </source>
</evidence>
<evidence type="ECO:0000256" key="3">
    <source>
        <dbReference type="ARBA" id="ARBA00023015"/>
    </source>
</evidence>
<evidence type="ECO:0000313" key="9">
    <source>
        <dbReference type="EMBL" id="GAQ86157.1"/>
    </source>
</evidence>
<dbReference type="OMA" id="CAFHLKY"/>
<feature type="region of interest" description="Disordered" evidence="6">
    <location>
        <begin position="260"/>
        <end position="281"/>
    </location>
</feature>
<comment type="subcellular location">
    <subcellularLocation>
        <location evidence="1">Nucleus</location>
    </subcellularLocation>
</comment>
<gene>
    <name evidence="9" type="ORF">KFL_002730150</name>
</gene>
<evidence type="ECO:0000259" key="8">
    <source>
        <dbReference type="Pfam" id="PF16050"/>
    </source>
</evidence>
<keyword evidence="4" id="KW-0804">Transcription</keyword>
<evidence type="ECO:0000256" key="4">
    <source>
        <dbReference type="ARBA" id="ARBA00023163"/>
    </source>
</evidence>
<feature type="compositionally biased region" description="Basic and acidic residues" evidence="6">
    <location>
        <begin position="128"/>
        <end position="152"/>
    </location>
</feature>
<evidence type="ECO:0000313" key="10">
    <source>
        <dbReference type="Proteomes" id="UP000054558"/>
    </source>
</evidence>
<evidence type="ECO:0000259" key="7">
    <source>
        <dbReference type="Pfam" id="PF05179"/>
    </source>
</evidence>
<keyword evidence="5" id="KW-0539">Nucleus</keyword>
<keyword evidence="10" id="KW-1185">Reference proteome</keyword>
<feature type="domain" description="Cell division control protein 73 C-terminal" evidence="7">
    <location>
        <begin position="289"/>
        <end position="439"/>
    </location>
</feature>
<dbReference type="InterPro" id="IPR031336">
    <property type="entry name" value="CDC73_C"/>
</dbReference>
<reference evidence="9 10" key="1">
    <citation type="journal article" date="2014" name="Nat. Commun.">
        <title>Klebsormidium flaccidum genome reveals primary factors for plant terrestrial adaptation.</title>
        <authorList>
            <person name="Hori K."/>
            <person name="Maruyama F."/>
            <person name="Fujisawa T."/>
            <person name="Togashi T."/>
            <person name="Yamamoto N."/>
            <person name="Seo M."/>
            <person name="Sato S."/>
            <person name="Yamada T."/>
            <person name="Mori H."/>
            <person name="Tajima N."/>
            <person name="Moriyama T."/>
            <person name="Ikeuchi M."/>
            <person name="Watanabe M."/>
            <person name="Wada H."/>
            <person name="Kobayashi K."/>
            <person name="Saito M."/>
            <person name="Masuda T."/>
            <person name="Sasaki-Sekimoto Y."/>
            <person name="Mashiguchi K."/>
            <person name="Awai K."/>
            <person name="Shimojima M."/>
            <person name="Masuda S."/>
            <person name="Iwai M."/>
            <person name="Nobusawa T."/>
            <person name="Narise T."/>
            <person name="Kondo S."/>
            <person name="Saito H."/>
            <person name="Sato R."/>
            <person name="Murakawa M."/>
            <person name="Ihara Y."/>
            <person name="Oshima-Yamada Y."/>
            <person name="Ohtaka K."/>
            <person name="Satoh M."/>
            <person name="Sonobe K."/>
            <person name="Ishii M."/>
            <person name="Ohtani R."/>
            <person name="Kanamori-Sato M."/>
            <person name="Honoki R."/>
            <person name="Miyazaki D."/>
            <person name="Mochizuki H."/>
            <person name="Umetsu J."/>
            <person name="Higashi K."/>
            <person name="Shibata D."/>
            <person name="Kamiya Y."/>
            <person name="Sato N."/>
            <person name="Nakamura Y."/>
            <person name="Tabata S."/>
            <person name="Ida S."/>
            <person name="Kurokawa K."/>
            <person name="Ohta H."/>
        </authorList>
    </citation>
    <scope>NUCLEOTIDE SEQUENCE [LARGE SCALE GENOMIC DNA]</scope>
    <source>
        <strain evidence="9 10">NIES-2285</strain>
    </source>
</reference>
<dbReference type="AlphaFoldDB" id="A0A1Y1IBQ3"/>
<dbReference type="Gene3D" id="3.40.50.11990">
    <property type="entry name" value="RNA polymerase II accessory factor, Cdc73 C-terminal domain"/>
    <property type="match status" value="1"/>
</dbReference>
<protein>
    <submittedName>
        <fullName evidence="9">RNA polymerase II assessory factor Cdc73p</fullName>
    </submittedName>
</protein>
<feature type="compositionally biased region" description="Basic and acidic residues" evidence="6">
    <location>
        <begin position="261"/>
        <end position="272"/>
    </location>
</feature>
<dbReference type="InterPro" id="IPR038103">
    <property type="entry name" value="CDC73_C_sf"/>
</dbReference>